<gene>
    <name evidence="3" type="ORF">SAMN02745724_01940</name>
</gene>
<dbReference type="Pfam" id="PF13185">
    <property type="entry name" value="GAF_2"/>
    <property type="match status" value="1"/>
</dbReference>
<organism evidence="3 4">
    <name type="scientific">Pseudoalteromonas denitrificans DSM 6059</name>
    <dbReference type="NCBI Taxonomy" id="1123010"/>
    <lineage>
        <taxon>Bacteria</taxon>
        <taxon>Pseudomonadati</taxon>
        <taxon>Pseudomonadota</taxon>
        <taxon>Gammaproteobacteria</taxon>
        <taxon>Alteromonadales</taxon>
        <taxon>Pseudoalteromonadaceae</taxon>
        <taxon>Pseudoalteromonas</taxon>
    </lineage>
</organism>
<dbReference type="Pfam" id="PF01590">
    <property type="entry name" value="GAF"/>
    <property type="match status" value="1"/>
</dbReference>
<dbReference type="Pfam" id="PF00563">
    <property type="entry name" value="EAL"/>
    <property type="match status" value="1"/>
</dbReference>
<dbReference type="SUPFAM" id="SSF141868">
    <property type="entry name" value="EAL domain-like"/>
    <property type="match status" value="1"/>
</dbReference>
<dbReference type="FunFam" id="3.30.70.270:FF:000001">
    <property type="entry name" value="Diguanylate cyclase domain protein"/>
    <property type="match status" value="1"/>
</dbReference>
<comment type="cofactor">
    <cofactor evidence="1">
        <name>Mg(2+)</name>
        <dbReference type="ChEBI" id="CHEBI:18420"/>
    </cofactor>
</comment>
<dbReference type="SMART" id="SM00052">
    <property type="entry name" value="EAL"/>
    <property type="match status" value="1"/>
</dbReference>
<dbReference type="RefSeq" id="WP_245763789.1">
    <property type="nucleotide sequence ID" value="NZ_FOLO01000011.1"/>
</dbReference>
<dbReference type="PANTHER" id="PTHR46663">
    <property type="entry name" value="DIGUANYLATE CYCLASE DGCT-RELATED"/>
    <property type="match status" value="1"/>
</dbReference>
<dbReference type="Gene3D" id="3.20.20.450">
    <property type="entry name" value="EAL domain"/>
    <property type="match status" value="1"/>
</dbReference>
<dbReference type="InterPro" id="IPR000160">
    <property type="entry name" value="GGDEF_dom"/>
</dbReference>
<dbReference type="InterPro" id="IPR029787">
    <property type="entry name" value="Nucleotide_cyclase"/>
</dbReference>
<reference evidence="3 4" key="1">
    <citation type="submission" date="2016-10" db="EMBL/GenBank/DDBJ databases">
        <authorList>
            <person name="de Groot N.N."/>
        </authorList>
    </citation>
    <scope>NUCLEOTIDE SEQUENCE [LARGE SCALE GENOMIC DNA]</scope>
    <source>
        <strain evidence="3 4">DSM 6059</strain>
    </source>
</reference>
<dbReference type="STRING" id="1123010.SAMN02745724_01940"/>
<evidence type="ECO:0000313" key="3">
    <source>
        <dbReference type="EMBL" id="SFC54550.1"/>
    </source>
</evidence>
<dbReference type="GO" id="GO:0003824">
    <property type="term" value="F:catalytic activity"/>
    <property type="evidence" value="ECO:0007669"/>
    <property type="project" value="UniProtKB-ARBA"/>
</dbReference>
<feature type="domain" description="GGDEF" evidence="2">
    <location>
        <begin position="466"/>
        <end position="599"/>
    </location>
</feature>
<evidence type="ECO:0000256" key="1">
    <source>
        <dbReference type="ARBA" id="ARBA00001946"/>
    </source>
</evidence>
<name>A0A1I1KAJ0_9GAMM</name>
<dbReference type="Gene3D" id="3.30.70.270">
    <property type="match status" value="1"/>
</dbReference>
<dbReference type="InterPro" id="IPR035919">
    <property type="entry name" value="EAL_sf"/>
</dbReference>
<dbReference type="NCBIfam" id="TIGR00254">
    <property type="entry name" value="GGDEF"/>
    <property type="match status" value="1"/>
</dbReference>
<dbReference type="AlphaFoldDB" id="A0A1I1KAJ0"/>
<dbReference type="SMART" id="SM00267">
    <property type="entry name" value="GGDEF"/>
    <property type="match status" value="1"/>
</dbReference>
<dbReference type="Proteomes" id="UP000198862">
    <property type="component" value="Unassembled WGS sequence"/>
</dbReference>
<dbReference type="PANTHER" id="PTHR46663:SF2">
    <property type="entry name" value="GGDEF DOMAIN-CONTAINING PROTEIN"/>
    <property type="match status" value="1"/>
</dbReference>
<sequence length="849" mass="98271">MEDSTTALNKALKHNKRLKQLLKKHQHFHNMQDALIQLSEQASTVSELTLLYPAIHQILEAYLPSKNFYVVLLDEKNQQLELNYFIDEKDPIFVPLTDDDHFSHGLTGYVFKTGKTQLYNKKSMLNDHQLGKFKIKGSPCEHWLGIPIYKDEKIVGVMVTQSYYAEQSYTDTQVELVEIISLYLSTAIERVKQRESLEQEVKTRTSELTKANKALKIEIEQRKKALKQQQILFKISELATQSKNLDDFYFKIHKIIKSITYADNLYICLYDKNKNKLTFPYAVDSLEGNYADRYFAKGYTEYVISKSCTQLLNRRTASNLIKQGLIKRSEKNIKATSWVGAPLISEQGVIGIIACQSYDNTYTFKTHDADLITFVSQQIANVLQKHLTTAQLKQSHEQLEQRVTKKTQELQRSNHFLQLQIEERKKIEQQLYHDAHHDPLTGLANRSLFMSQLEQALNQHLRHPQPGFAVLFIDLDNFKEINDTFGHQVGDLFLIHIADSLNLCIREHDLLARLGGDEFVILLTHIYQKHEAQEVAERIIDSLSCPFNANDSIITSGASIGITCSHQNYQHTDEIMKDADTAMYQAKKTGRGRYEFYHAHNKEAKSQELAYLDLFHINDIYFKANAIIDNTNENHVACIIDRFWLHPTLGKIRFDQIEKYINKDYDYHQIEISLLPKINDFIQCKHAILINSSIKLITDNYFVNLITELKKLKISHQLCLLFNEIELRHINKDTRNNILKLKKQGIKIGLDDYAHTRCDLSILTQYQFDFILLSPLMCKKIIQDEGHQLQLQGILAVANLTQASVIAKGPSILNYQKSLKKYGISLYSSQYEYIHDKVKNINNIYTHTS</sequence>
<dbReference type="Pfam" id="PF00990">
    <property type="entry name" value="GGDEF"/>
    <property type="match status" value="1"/>
</dbReference>
<accession>A0A1I1KAJ0</accession>
<dbReference type="SMART" id="SM00065">
    <property type="entry name" value="GAF"/>
    <property type="match status" value="2"/>
</dbReference>
<dbReference type="InterPro" id="IPR003018">
    <property type="entry name" value="GAF"/>
</dbReference>
<protein>
    <submittedName>
        <fullName evidence="3">Diguanylate cyclase (GGDEF) domain-containing protein</fullName>
    </submittedName>
</protein>
<dbReference type="InterPro" id="IPR001633">
    <property type="entry name" value="EAL_dom"/>
</dbReference>
<evidence type="ECO:0000259" key="2">
    <source>
        <dbReference type="PROSITE" id="PS50887"/>
    </source>
</evidence>
<dbReference type="SUPFAM" id="SSF55781">
    <property type="entry name" value="GAF domain-like"/>
    <property type="match status" value="2"/>
</dbReference>
<evidence type="ECO:0000313" key="4">
    <source>
        <dbReference type="Proteomes" id="UP000198862"/>
    </source>
</evidence>
<dbReference type="Gene3D" id="3.30.450.40">
    <property type="match status" value="2"/>
</dbReference>
<dbReference type="InterPro" id="IPR029016">
    <property type="entry name" value="GAF-like_dom_sf"/>
</dbReference>
<dbReference type="CDD" id="cd01949">
    <property type="entry name" value="GGDEF"/>
    <property type="match status" value="1"/>
</dbReference>
<dbReference type="EMBL" id="FOLO01000011">
    <property type="protein sequence ID" value="SFC54550.1"/>
    <property type="molecule type" value="Genomic_DNA"/>
</dbReference>
<keyword evidence="4" id="KW-1185">Reference proteome</keyword>
<dbReference type="PROSITE" id="PS50887">
    <property type="entry name" value="GGDEF"/>
    <property type="match status" value="1"/>
</dbReference>
<proteinExistence type="predicted"/>
<dbReference type="InterPro" id="IPR052163">
    <property type="entry name" value="DGC-Regulatory_Protein"/>
</dbReference>
<dbReference type="SUPFAM" id="SSF55073">
    <property type="entry name" value="Nucleotide cyclase"/>
    <property type="match status" value="1"/>
</dbReference>
<dbReference type="InterPro" id="IPR043128">
    <property type="entry name" value="Rev_trsase/Diguanyl_cyclase"/>
</dbReference>